<reference evidence="2" key="1">
    <citation type="submission" date="2023-03" db="EMBL/GenBank/DDBJ databases">
        <authorList>
            <person name="Julca I."/>
        </authorList>
    </citation>
    <scope>NUCLEOTIDE SEQUENCE</scope>
</reference>
<name>A0AAV1E899_OLDCO</name>
<evidence type="ECO:0000256" key="1">
    <source>
        <dbReference type="SAM" id="MobiDB-lite"/>
    </source>
</evidence>
<evidence type="ECO:0000313" key="3">
    <source>
        <dbReference type="Proteomes" id="UP001161247"/>
    </source>
</evidence>
<keyword evidence="3" id="KW-1185">Reference proteome</keyword>
<organism evidence="2 3">
    <name type="scientific">Oldenlandia corymbosa var. corymbosa</name>
    <dbReference type="NCBI Taxonomy" id="529605"/>
    <lineage>
        <taxon>Eukaryota</taxon>
        <taxon>Viridiplantae</taxon>
        <taxon>Streptophyta</taxon>
        <taxon>Embryophyta</taxon>
        <taxon>Tracheophyta</taxon>
        <taxon>Spermatophyta</taxon>
        <taxon>Magnoliopsida</taxon>
        <taxon>eudicotyledons</taxon>
        <taxon>Gunneridae</taxon>
        <taxon>Pentapetalae</taxon>
        <taxon>asterids</taxon>
        <taxon>lamiids</taxon>
        <taxon>Gentianales</taxon>
        <taxon>Rubiaceae</taxon>
        <taxon>Rubioideae</taxon>
        <taxon>Spermacoceae</taxon>
        <taxon>Hedyotis-Oldenlandia complex</taxon>
        <taxon>Oldenlandia</taxon>
    </lineage>
</organism>
<evidence type="ECO:0000313" key="2">
    <source>
        <dbReference type="EMBL" id="CAI9115891.1"/>
    </source>
</evidence>
<dbReference type="AlphaFoldDB" id="A0AAV1E899"/>
<feature type="region of interest" description="Disordered" evidence="1">
    <location>
        <begin position="1"/>
        <end position="30"/>
    </location>
</feature>
<gene>
    <name evidence="2" type="ORF">OLC1_LOCUS22325</name>
</gene>
<accession>A0AAV1E899</accession>
<sequence>MALGSTSQGREENFEAISNASIIPNQTTNRPELTYQMQRPDICLETHSMNPLPTQTPAICVETQSMYTLPIQSPQVVFEGSSQQSFSFENSPLMSMTNLLLAQQPLGFVDLITNNSYRCDNANYDLDPENSNFSEKCDCPFPCPNIMFCKSKTKKLGRMVLLCHSYS</sequence>
<dbReference type="Proteomes" id="UP001161247">
    <property type="component" value="Chromosome 8"/>
</dbReference>
<dbReference type="EMBL" id="OX459125">
    <property type="protein sequence ID" value="CAI9115891.1"/>
    <property type="molecule type" value="Genomic_DNA"/>
</dbReference>
<proteinExistence type="predicted"/>
<feature type="compositionally biased region" description="Polar residues" evidence="1">
    <location>
        <begin position="16"/>
        <end position="30"/>
    </location>
</feature>
<protein>
    <submittedName>
        <fullName evidence="2">OLC1v1016905C1</fullName>
    </submittedName>
</protein>